<keyword evidence="3" id="KW-1185">Reference proteome</keyword>
<evidence type="ECO:0000313" key="2">
    <source>
        <dbReference type="EMBL" id="GAU99072.1"/>
    </source>
</evidence>
<sequence>MIHHGRILSDVKEIRSPTAEIIDKSDGQSANYRNDNHSRSRKNRGGIRSPQLQTERRAGMSRISYLHLVQGFLVTGARRCGTSACSLASR</sequence>
<dbReference type="EMBL" id="BDGG01000005">
    <property type="protein sequence ID" value="GAU99072.1"/>
    <property type="molecule type" value="Genomic_DNA"/>
</dbReference>
<gene>
    <name evidence="2" type="primary">RvY_10118-1</name>
    <name evidence="2" type="synonym">RvY_10118.1</name>
    <name evidence="2" type="ORF">RvY_10118</name>
</gene>
<name>A0A1D1VG83_RAMVA</name>
<dbReference type="AlphaFoldDB" id="A0A1D1VG83"/>
<evidence type="ECO:0000256" key="1">
    <source>
        <dbReference type="SAM" id="MobiDB-lite"/>
    </source>
</evidence>
<proteinExistence type="predicted"/>
<evidence type="ECO:0000313" key="3">
    <source>
        <dbReference type="Proteomes" id="UP000186922"/>
    </source>
</evidence>
<protein>
    <submittedName>
        <fullName evidence="2">Uncharacterized protein</fullName>
    </submittedName>
</protein>
<dbReference type="Proteomes" id="UP000186922">
    <property type="component" value="Unassembled WGS sequence"/>
</dbReference>
<reference evidence="2 3" key="1">
    <citation type="journal article" date="2016" name="Nat. Commun.">
        <title>Extremotolerant tardigrade genome and improved radiotolerance of human cultured cells by tardigrade-unique protein.</title>
        <authorList>
            <person name="Hashimoto T."/>
            <person name="Horikawa D.D."/>
            <person name="Saito Y."/>
            <person name="Kuwahara H."/>
            <person name="Kozuka-Hata H."/>
            <person name="Shin-I T."/>
            <person name="Minakuchi Y."/>
            <person name="Ohishi K."/>
            <person name="Motoyama A."/>
            <person name="Aizu T."/>
            <person name="Enomoto A."/>
            <person name="Kondo K."/>
            <person name="Tanaka S."/>
            <person name="Hara Y."/>
            <person name="Koshikawa S."/>
            <person name="Sagara H."/>
            <person name="Miura T."/>
            <person name="Yokobori S."/>
            <person name="Miyagawa K."/>
            <person name="Suzuki Y."/>
            <person name="Kubo T."/>
            <person name="Oyama M."/>
            <person name="Kohara Y."/>
            <person name="Fujiyama A."/>
            <person name="Arakawa K."/>
            <person name="Katayama T."/>
            <person name="Toyoda A."/>
            <person name="Kunieda T."/>
        </authorList>
    </citation>
    <scope>NUCLEOTIDE SEQUENCE [LARGE SCALE GENOMIC DNA]</scope>
    <source>
        <strain evidence="2 3">YOKOZUNA-1</strain>
    </source>
</reference>
<feature type="region of interest" description="Disordered" evidence="1">
    <location>
        <begin position="19"/>
        <end position="55"/>
    </location>
</feature>
<organism evidence="2 3">
    <name type="scientific">Ramazzottius varieornatus</name>
    <name type="common">Water bear</name>
    <name type="synonym">Tardigrade</name>
    <dbReference type="NCBI Taxonomy" id="947166"/>
    <lineage>
        <taxon>Eukaryota</taxon>
        <taxon>Metazoa</taxon>
        <taxon>Ecdysozoa</taxon>
        <taxon>Tardigrada</taxon>
        <taxon>Eutardigrada</taxon>
        <taxon>Parachela</taxon>
        <taxon>Hypsibioidea</taxon>
        <taxon>Ramazzottiidae</taxon>
        <taxon>Ramazzottius</taxon>
    </lineage>
</organism>
<comment type="caution">
    <text evidence="2">The sequence shown here is derived from an EMBL/GenBank/DDBJ whole genome shotgun (WGS) entry which is preliminary data.</text>
</comment>
<accession>A0A1D1VG83</accession>